<accession>A0AAP8SLE8</accession>
<keyword evidence="6" id="KW-0442">Lipid degradation</keyword>
<dbReference type="PANTHER" id="PTHR43853">
    <property type="entry name" value="3-KETOACYL-COA THIOLASE, PEROXISOMAL"/>
    <property type="match status" value="1"/>
</dbReference>
<evidence type="ECO:0000256" key="1">
    <source>
        <dbReference type="ARBA" id="ARBA00005189"/>
    </source>
</evidence>
<evidence type="ECO:0000313" key="13">
    <source>
        <dbReference type="EMBL" id="PLW84540.1"/>
    </source>
</evidence>
<dbReference type="Gene3D" id="3.40.47.10">
    <property type="match status" value="2"/>
</dbReference>
<dbReference type="InterPro" id="IPR050215">
    <property type="entry name" value="Thiolase-like_sf_Thiolase"/>
</dbReference>
<evidence type="ECO:0000313" key="14">
    <source>
        <dbReference type="Proteomes" id="UP000235162"/>
    </source>
</evidence>
<dbReference type="KEGG" id="hja:BST95_06770"/>
<dbReference type="RefSeq" id="WP_066055151.1">
    <property type="nucleotide sequence ID" value="NZ_BMYL01000011.1"/>
</dbReference>
<dbReference type="PANTHER" id="PTHR43853:SF11">
    <property type="entry name" value="3-KETOACYL-COA THIOLASE FADA"/>
    <property type="match status" value="1"/>
</dbReference>
<dbReference type="InterPro" id="IPR016039">
    <property type="entry name" value="Thiolase-like"/>
</dbReference>
<organism evidence="13 14">
    <name type="scientific">Halioglobus japonicus</name>
    <dbReference type="NCBI Taxonomy" id="930805"/>
    <lineage>
        <taxon>Bacteria</taxon>
        <taxon>Pseudomonadati</taxon>
        <taxon>Pseudomonadota</taxon>
        <taxon>Gammaproteobacteria</taxon>
        <taxon>Cellvibrionales</taxon>
        <taxon>Halieaceae</taxon>
        <taxon>Halioglobus</taxon>
    </lineage>
</organism>
<dbReference type="EMBL" id="PKUR01000008">
    <property type="protein sequence ID" value="PLW84540.1"/>
    <property type="molecule type" value="Genomic_DNA"/>
</dbReference>
<evidence type="ECO:0000256" key="8">
    <source>
        <dbReference type="ARBA" id="ARBA00023315"/>
    </source>
</evidence>
<feature type="domain" description="Thiolase N-terminal" evidence="11">
    <location>
        <begin position="9"/>
        <end position="259"/>
    </location>
</feature>
<evidence type="ECO:0000259" key="11">
    <source>
        <dbReference type="Pfam" id="PF00108"/>
    </source>
</evidence>
<dbReference type="FunFam" id="3.40.47.10:FF:000010">
    <property type="entry name" value="Acetyl-CoA acetyltransferase (Thiolase)"/>
    <property type="match status" value="1"/>
</dbReference>
<dbReference type="CDD" id="cd00751">
    <property type="entry name" value="thiolase"/>
    <property type="match status" value="1"/>
</dbReference>
<dbReference type="Pfam" id="PF02803">
    <property type="entry name" value="Thiolase_C"/>
    <property type="match status" value="1"/>
</dbReference>
<dbReference type="InterPro" id="IPR020615">
    <property type="entry name" value="Thiolase_acyl_enz_int_AS"/>
</dbReference>
<evidence type="ECO:0000256" key="5">
    <source>
        <dbReference type="ARBA" id="ARBA00022832"/>
    </source>
</evidence>
<evidence type="ECO:0000256" key="9">
    <source>
        <dbReference type="PIRSR" id="PIRSR000429-1"/>
    </source>
</evidence>
<sequence>MSLNPKDAVIVDYARSAMGRSKNGCFRNVRADDLSAAVINGMLARHEGLDPAEIDDLIWGSVIQRGEQGMNLARFVALNAGLPHTVPGQTVNRLCGSSMSALHTAAANVMAGIGDVYLVGGVEHLGHLPMMDPANVDPNPRMGRSVAKAAGMMGMTAEMLAIMHGISREDQDKLGLRSHQLAHKATVEGKFDREIIAIDGHDENGALVSVTADETIRPETTLEGLAQLKPSFNPQGGTVTPGQSSQISDGASAMLVMSAEKAQALGLKPIAKIRAMTLAGVDPSIMGYGPVPSTQKALKQLGLTIDDIDMVELNEAFAAQALPVLKDLDLLDKMDEKVNVHGGAIALGHPFGCSGTRITGSLLNVMEDRDLTLGISTMCIGLGQGITTVVERV</sequence>
<gene>
    <name evidence="13" type="ORF">C0029_18660</name>
</gene>
<dbReference type="InterPro" id="IPR020617">
    <property type="entry name" value="Thiolase_C"/>
</dbReference>
<reference evidence="13 14" key="1">
    <citation type="submission" date="2018-01" db="EMBL/GenBank/DDBJ databases">
        <title>The draft genome sequence of Halioglobus japonicus S1-36.</title>
        <authorList>
            <person name="Du Z.-J."/>
            <person name="Shi M.-J."/>
        </authorList>
    </citation>
    <scope>NUCLEOTIDE SEQUENCE [LARGE SCALE GENOMIC DNA]</scope>
    <source>
        <strain evidence="13 14">S1-36</strain>
    </source>
</reference>
<feature type="domain" description="Thiolase C-terminal" evidence="12">
    <location>
        <begin position="267"/>
        <end position="392"/>
    </location>
</feature>
<comment type="similarity">
    <text evidence="2 10">Belongs to the thiolase-like superfamily. Thiolase family.</text>
</comment>
<dbReference type="NCBIfam" id="TIGR01930">
    <property type="entry name" value="AcCoA-C-Actrans"/>
    <property type="match status" value="1"/>
</dbReference>
<dbReference type="PROSITE" id="PS00737">
    <property type="entry name" value="THIOLASE_2"/>
    <property type="match status" value="1"/>
</dbReference>
<dbReference type="NCBIfam" id="TIGR02445">
    <property type="entry name" value="fadA"/>
    <property type="match status" value="1"/>
</dbReference>
<dbReference type="PIRSF" id="PIRSF000429">
    <property type="entry name" value="Ac-CoA_Ac_transf"/>
    <property type="match status" value="1"/>
</dbReference>
<dbReference type="SUPFAM" id="SSF53901">
    <property type="entry name" value="Thiolase-like"/>
    <property type="match status" value="2"/>
</dbReference>
<evidence type="ECO:0000256" key="2">
    <source>
        <dbReference type="ARBA" id="ARBA00010982"/>
    </source>
</evidence>
<dbReference type="InterPro" id="IPR012805">
    <property type="entry name" value="FadA"/>
</dbReference>
<dbReference type="PROSITE" id="PS00098">
    <property type="entry name" value="THIOLASE_1"/>
    <property type="match status" value="1"/>
</dbReference>
<dbReference type="NCBIfam" id="NF006510">
    <property type="entry name" value="PRK08947.1"/>
    <property type="match status" value="1"/>
</dbReference>
<dbReference type="GO" id="GO:0010124">
    <property type="term" value="P:phenylacetate catabolic process"/>
    <property type="evidence" value="ECO:0007669"/>
    <property type="project" value="TreeGrafter"/>
</dbReference>
<comment type="caution">
    <text evidence="13">The sequence shown here is derived from an EMBL/GenBank/DDBJ whole genome shotgun (WGS) entry which is preliminary data.</text>
</comment>
<keyword evidence="7" id="KW-0443">Lipid metabolism</keyword>
<evidence type="ECO:0000256" key="4">
    <source>
        <dbReference type="ARBA" id="ARBA00022679"/>
    </source>
</evidence>
<evidence type="ECO:0000256" key="10">
    <source>
        <dbReference type="RuleBase" id="RU003557"/>
    </source>
</evidence>
<dbReference type="AlphaFoldDB" id="A0AAP8SLE8"/>
<dbReference type="Proteomes" id="UP000235162">
    <property type="component" value="Unassembled WGS sequence"/>
</dbReference>
<protein>
    <submittedName>
        <fullName evidence="13">Acetyl-CoA C-acyltransferase FadA</fullName>
    </submittedName>
</protein>
<feature type="active site" description="Proton acceptor" evidence="9">
    <location>
        <position position="349"/>
    </location>
</feature>
<dbReference type="GO" id="GO:0005737">
    <property type="term" value="C:cytoplasm"/>
    <property type="evidence" value="ECO:0007669"/>
    <property type="project" value="InterPro"/>
</dbReference>
<keyword evidence="14" id="KW-1185">Reference proteome</keyword>
<evidence type="ECO:0000259" key="12">
    <source>
        <dbReference type="Pfam" id="PF02803"/>
    </source>
</evidence>
<keyword evidence="3" id="KW-0963">Cytoplasm</keyword>
<dbReference type="InterPro" id="IPR020613">
    <property type="entry name" value="Thiolase_CS"/>
</dbReference>
<dbReference type="Pfam" id="PF00108">
    <property type="entry name" value="Thiolase_N"/>
    <property type="match status" value="1"/>
</dbReference>
<dbReference type="InterPro" id="IPR020616">
    <property type="entry name" value="Thiolase_N"/>
</dbReference>
<evidence type="ECO:0000256" key="7">
    <source>
        <dbReference type="ARBA" id="ARBA00023098"/>
    </source>
</evidence>
<dbReference type="GO" id="GO:0006635">
    <property type="term" value="P:fatty acid beta-oxidation"/>
    <property type="evidence" value="ECO:0007669"/>
    <property type="project" value="TreeGrafter"/>
</dbReference>
<evidence type="ECO:0000256" key="6">
    <source>
        <dbReference type="ARBA" id="ARBA00022963"/>
    </source>
</evidence>
<proteinExistence type="inferred from homology"/>
<name>A0AAP8SLE8_9GAMM</name>
<feature type="active site" description="Acyl-thioester intermediate" evidence="9">
    <location>
        <position position="95"/>
    </location>
</feature>
<feature type="active site" description="Proton acceptor" evidence="9">
    <location>
        <position position="379"/>
    </location>
</feature>
<dbReference type="InterPro" id="IPR002155">
    <property type="entry name" value="Thiolase"/>
</dbReference>
<dbReference type="GO" id="GO:0003988">
    <property type="term" value="F:acetyl-CoA C-acyltransferase activity"/>
    <property type="evidence" value="ECO:0007669"/>
    <property type="project" value="InterPro"/>
</dbReference>
<keyword evidence="8 10" id="KW-0012">Acyltransferase</keyword>
<keyword evidence="4 10" id="KW-0808">Transferase</keyword>
<keyword evidence="5" id="KW-0276">Fatty acid metabolism</keyword>
<evidence type="ECO:0000256" key="3">
    <source>
        <dbReference type="ARBA" id="ARBA00022490"/>
    </source>
</evidence>
<comment type="pathway">
    <text evidence="1">Lipid metabolism.</text>
</comment>